<dbReference type="InterPro" id="IPR015854">
    <property type="entry name" value="ABC_transpr_LolD-like"/>
</dbReference>
<evidence type="ECO:0000313" key="6">
    <source>
        <dbReference type="Proteomes" id="UP001631949"/>
    </source>
</evidence>
<comment type="caution">
    <text evidence="5">The sequence shown here is derived from an EMBL/GenBank/DDBJ whole genome shotgun (WGS) entry which is preliminary data.</text>
</comment>
<dbReference type="EMBL" id="JBJUVG010000001">
    <property type="protein sequence ID" value="MFM9413004.1"/>
    <property type="molecule type" value="Genomic_DNA"/>
</dbReference>
<keyword evidence="6" id="KW-1185">Reference proteome</keyword>
<dbReference type="InterPro" id="IPR027417">
    <property type="entry name" value="P-loop_NTPase"/>
</dbReference>
<dbReference type="PANTHER" id="PTHR24220:SF674">
    <property type="entry name" value="BACITRACIN EXPORT ATP-BINDING PROTEIN BCEA"/>
    <property type="match status" value="1"/>
</dbReference>
<organism evidence="5 6">
    <name type="scientific">Peptococcus simiae</name>
    <dbReference type="NCBI Taxonomy" id="1643805"/>
    <lineage>
        <taxon>Bacteria</taxon>
        <taxon>Bacillati</taxon>
        <taxon>Bacillota</taxon>
        <taxon>Clostridia</taxon>
        <taxon>Eubacteriales</taxon>
        <taxon>Peptococcaceae</taxon>
        <taxon>Peptococcus</taxon>
    </lineage>
</organism>
<evidence type="ECO:0000313" key="5">
    <source>
        <dbReference type="EMBL" id="MFM9413004.1"/>
    </source>
</evidence>
<dbReference type="RefSeq" id="WP_408976621.1">
    <property type="nucleotide sequence ID" value="NZ_JBJUVG010000001.1"/>
</dbReference>
<keyword evidence="1" id="KW-0813">Transport</keyword>
<dbReference type="PROSITE" id="PS50893">
    <property type="entry name" value="ABC_TRANSPORTER_2"/>
    <property type="match status" value="1"/>
</dbReference>
<evidence type="ECO:0000259" key="4">
    <source>
        <dbReference type="PROSITE" id="PS50893"/>
    </source>
</evidence>
<dbReference type="SMART" id="SM00382">
    <property type="entry name" value="AAA"/>
    <property type="match status" value="1"/>
</dbReference>
<dbReference type="CDD" id="cd03255">
    <property type="entry name" value="ABC_MJ0796_LolCDE_FtsE"/>
    <property type="match status" value="1"/>
</dbReference>
<dbReference type="SUPFAM" id="SSF52540">
    <property type="entry name" value="P-loop containing nucleoside triphosphate hydrolases"/>
    <property type="match status" value="1"/>
</dbReference>
<reference evidence="5 6" key="1">
    <citation type="journal article" date="2016" name="Int. J. Syst. Evol. Microbiol.">
        <title>Peptococcus simiae sp. nov., isolated from rhesus macaque faeces and emended description of the genus Peptococcus.</title>
        <authorList>
            <person name="Shkoporov A.N."/>
            <person name="Efimov B.A."/>
            <person name="Kondova I."/>
            <person name="Ouwerling B."/>
            <person name="Chaplin A.V."/>
            <person name="Shcherbakova V.A."/>
            <person name="Langermans J.A.M."/>
        </authorList>
    </citation>
    <scope>NUCLEOTIDE SEQUENCE [LARGE SCALE GENOMIC DNA]</scope>
    <source>
        <strain evidence="5 6">M108</strain>
    </source>
</reference>
<dbReference type="InterPro" id="IPR003593">
    <property type="entry name" value="AAA+_ATPase"/>
</dbReference>
<dbReference type="Proteomes" id="UP001631949">
    <property type="component" value="Unassembled WGS sequence"/>
</dbReference>
<keyword evidence="2" id="KW-0547">Nucleotide-binding</keyword>
<dbReference type="Pfam" id="PF00005">
    <property type="entry name" value="ABC_tran"/>
    <property type="match status" value="1"/>
</dbReference>
<dbReference type="InterPro" id="IPR017911">
    <property type="entry name" value="MacB-like_ATP-bd"/>
</dbReference>
<name>A0ABW9GWK4_9FIRM</name>
<dbReference type="Gene3D" id="3.40.50.300">
    <property type="entry name" value="P-loop containing nucleotide triphosphate hydrolases"/>
    <property type="match status" value="1"/>
</dbReference>
<accession>A0ABW9GWK4</accession>
<protein>
    <submittedName>
        <fullName evidence="5">ABC transporter ATP-binding protein</fullName>
    </submittedName>
</protein>
<evidence type="ECO:0000256" key="1">
    <source>
        <dbReference type="ARBA" id="ARBA00022448"/>
    </source>
</evidence>
<evidence type="ECO:0000256" key="3">
    <source>
        <dbReference type="ARBA" id="ARBA00022840"/>
    </source>
</evidence>
<dbReference type="PANTHER" id="PTHR24220">
    <property type="entry name" value="IMPORT ATP-BINDING PROTEIN"/>
    <property type="match status" value="1"/>
</dbReference>
<sequence>MTLLSVNHLSKSYRTGAAAPPHRVLRDVHFSVDAGEFVAVMGESGSGKTTLLNLIASLLDLEEGDILLQGQSYRDIPAAKKARFRREQMGFVFQQFNLLDTFTLRDNILLPLVLSGVKPEDMPDRLTAVAGPLGLEDLLDRYPDEVSGGQGQRAAIARALIIRPKLILADEPTGALDSKAATALLETFGQLNAAGETILMVTHSALAAAYASRVLFLRDGMIYHELYRGDLSRQVFGDRIMESLQLVLKGGEGHF</sequence>
<keyword evidence="3 5" id="KW-0067">ATP-binding</keyword>
<feature type="domain" description="ABC transporter" evidence="4">
    <location>
        <begin position="4"/>
        <end position="244"/>
    </location>
</feature>
<proteinExistence type="predicted"/>
<evidence type="ECO:0000256" key="2">
    <source>
        <dbReference type="ARBA" id="ARBA00022741"/>
    </source>
</evidence>
<dbReference type="GO" id="GO:0005524">
    <property type="term" value="F:ATP binding"/>
    <property type="evidence" value="ECO:0007669"/>
    <property type="project" value="UniProtKB-KW"/>
</dbReference>
<dbReference type="InterPro" id="IPR003439">
    <property type="entry name" value="ABC_transporter-like_ATP-bd"/>
</dbReference>
<gene>
    <name evidence="5" type="ORF">ACKQTC_01255</name>
</gene>